<dbReference type="AlphaFoldDB" id="A0AB39TAL9"/>
<protein>
    <submittedName>
        <fullName evidence="1">Uncharacterized protein</fullName>
    </submittedName>
</protein>
<accession>A0AB39TAL9</accession>
<dbReference type="SUPFAM" id="SSF89372">
    <property type="entry name" value="Fucose-specific lectin"/>
    <property type="match status" value="1"/>
</dbReference>
<organism evidence="1">
    <name type="scientific">Streptomyces sp. R44</name>
    <dbReference type="NCBI Taxonomy" id="3238633"/>
    <lineage>
        <taxon>Bacteria</taxon>
        <taxon>Bacillati</taxon>
        <taxon>Actinomycetota</taxon>
        <taxon>Actinomycetes</taxon>
        <taxon>Kitasatosporales</taxon>
        <taxon>Streptomycetaceae</taxon>
        <taxon>Streptomyces</taxon>
    </lineage>
</organism>
<evidence type="ECO:0000313" key="1">
    <source>
        <dbReference type="EMBL" id="XDQ75638.1"/>
    </source>
</evidence>
<name>A0AB39TAL9_9ACTN</name>
<reference evidence="1" key="1">
    <citation type="submission" date="2024-07" db="EMBL/GenBank/DDBJ databases">
        <authorList>
            <person name="Yu S.T."/>
        </authorList>
    </citation>
    <scope>NUCLEOTIDE SEQUENCE</scope>
    <source>
        <strain evidence="1">R44</strain>
    </source>
</reference>
<proteinExistence type="predicted"/>
<sequence>MGTWNAEWFTVPGAAVFDTGRQITSVSRSEENVDLFVVGDDHHVWTQFWSARAAWHPDWFAVPGAAVFGEQPVAAVARDADHLDLFVVGDDNRVWSQFWSAQAGWHPDWMPIPGTAVFDRQPVAAVARDADHLDLFVVGDDNRVWSQFWSAQAGWHPDWMPIPGTAVFDRQPVAAVARDADHLDLFLVGDDNRVWTAFWNADGGWSADWSPVPGRAVFEKGRPLTTASRVPGQLDLYVVGNDSHVWTTCWSAETGWAADWFAVPGRAVFDKRQRVTAVSRRGNHIDLFVLGADHHVWSTYWHHRTLQFRLRYFIEKESTDDLLQGGDDEVYVSALGMDSASVVARPDGTYGADVLRGSEIGDVSSDDVRDPWRDRPHVLMEFDIDRPGLWPRSYTTTLLVIEHDDGDLSNGFDTLYGAFGTQIKEAVVKAATTTGAVIAGPAVAGAIGALAGAVLDAVNEKIRSGLADESFTPIPITLNVDGPEQFARHASVERQLTQRVEQFGGVYEVLYDWHVD</sequence>
<gene>
    <name evidence="1" type="ORF">AB5J54_36220</name>
</gene>
<dbReference type="RefSeq" id="WP_369148167.1">
    <property type="nucleotide sequence ID" value="NZ_CP163444.1"/>
</dbReference>
<dbReference type="EMBL" id="CP163444">
    <property type="protein sequence ID" value="XDQ75638.1"/>
    <property type="molecule type" value="Genomic_DNA"/>
</dbReference>
<dbReference type="Gene3D" id="2.120.10.70">
    <property type="entry name" value="Fucose-specific lectin"/>
    <property type="match status" value="2"/>
</dbReference>